<feature type="transmembrane region" description="Helical" evidence="5">
    <location>
        <begin position="32"/>
        <end position="53"/>
    </location>
</feature>
<keyword evidence="3" id="KW-0862">Zinc</keyword>
<evidence type="ECO:0000313" key="7">
    <source>
        <dbReference type="EMBL" id="KAF3602079.1"/>
    </source>
</evidence>
<evidence type="ECO:0000256" key="1">
    <source>
        <dbReference type="ARBA" id="ARBA00022723"/>
    </source>
</evidence>
<keyword evidence="2 4" id="KW-0863">Zinc-finger</keyword>
<feature type="domain" description="RING-type" evidence="6">
    <location>
        <begin position="206"/>
        <end position="246"/>
    </location>
</feature>
<keyword evidence="5" id="KW-0472">Membrane</keyword>
<keyword evidence="5" id="KW-0812">Transmembrane</keyword>
<dbReference type="PANTHER" id="PTHR46858">
    <property type="entry name" value="OS05G0521000 PROTEIN"/>
    <property type="match status" value="1"/>
</dbReference>
<evidence type="ECO:0000256" key="4">
    <source>
        <dbReference type="PROSITE-ProRule" id="PRU00175"/>
    </source>
</evidence>
<feature type="domain" description="RING-type" evidence="6">
    <location>
        <begin position="104"/>
        <end position="144"/>
    </location>
</feature>
<evidence type="ECO:0000313" key="8">
    <source>
        <dbReference type="Proteomes" id="UP000712600"/>
    </source>
</evidence>
<dbReference type="GO" id="GO:0061630">
    <property type="term" value="F:ubiquitin protein ligase activity"/>
    <property type="evidence" value="ECO:0007669"/>
    <property type="project" value="TreeGrafter"/>
</dbReference>
<evidence type="ECO:0000256" key="2">
    <source>
        <dbReference type="ARBA" id="ARBA00022771"/>
    </source>
</evidence>
<comment type="caution">
    <text evidence="7">The sequence shown here is derived from an EMBL/GenBank/DDBJ whole genome shotgun (WGS) entry which is preliminary data.</text>
</comment>
<organism evidence="7 8">
    <name type="scientific">Brassica cretica</name>
    <name type="common">Mustard</name>
    <dbReference type="NCBI Taxonomy" id="69181"/>
    <lineage>
        <taxon>Eukaryota</taxon>
        <taxon>Viridiplantae</taxon>
        <taxon>Streptophyta</taxon>
        <taxon>Embryophyta</taxon>
        <taxon>Tracheophyta</taxon>
        <taxon>Spermatophyta</taxon>
        <taxon>Magnoliopsida</taxon>
        <taxon>eudicotyledons</taxon>
        <taxon>Gunneridae</taxon>
        <taxon>Pentapetalae</taxon>
        <taxon>rosids</taxon>
        <taxon>malvids</taxon>
        <taxon>Brassicales</taxon>
        <taxon>Brassicaceae</taxon>
        <taxon>Brassiceae</taxon>
        <taxon>Brassica</taxon>
    </lineage>
</organism>
<dbReference type="PROSITE" id="PS50089">
    <property type="entry name" value="ZF_RING_2"/>
    <property type="match status" value="2"/>
</dbReference>
<dbReference type="Gene3D" id="3.30.40.10">
    <property type="entry name" value="Zinc/RING finger domain, C3HC4 (zinc finger)"/>
    <property type="match status" value="2"/>
</dbReference>
<gene>
    <name evidence="7" type="ORF">F2Q69_00033911</name>
</gene>
<evidence type="ECO:0000259" key="6">
    <source>
        <dbReference type="PROSITE" id="PS50089"/>
    </source>
</evidence>
<dbReference type="SMART" id="SM00184">
    <property type="entry name" value="RING"/>
    <property type="match status" value="2"/>
</dbReference>
<keyword evidence="5" id="KW-1133">Transmembrane helix</keyword>
<reference evidence="7" key="1">
    <citation type="submission" date="2019-12" db="EMBL/GenBank/DDBJ databases">
        <title>Genome sequencing and annotation of Brassica cretica.</title>
        <authorList>
            <person name="Studholme D.J."/>
            <person name="Sarris P."/>
        </authorList>
    </citation>
    <scope>NUCLEOTIDE SEQUENCE</scope>
    <source>
        <strain evidence="7">PFS-109/04</strain>
        <tissue evidence="7">Leaf</tissue>
    </source>
</reference>
<sequence>MFGATFSRYMFSGILQDEFAGWYMELSITARLVVYITFLGTIMFLIFLILKYLSDCDMEDDTERLPVVAGEEVTVWTPSEVTGKGDLETASFSSADDVDYSTLCVICFEERRNCFFVPCGHSATCRGCAEKIMSEENKVCPICRRVIRKAKRLVLNDCDMEDDTERLPVVAGEEVTVWTPSEVTGKGDLETASFSSADDVDYSTLCVICFEERRNCFFVPCGHSATCRGCAEKIMSEENKVCPICRRVIRKAKRLVLKF</sequence>
<dbReference type="GO" id="GO:0016567">
    <property type="term" value="P:protein ubiquitination"/>
    <property type="evidence" value="ECO:0007669"/>
    <property type="project" value="TreeGrafter"/>
</dbReference>
<evidence type="ECO:0000256" key="5">
    <source>
        <dbReference type="SAM" id="Phobius"/>
    </source>
</evidence>
<dbReference type="AlphaFoldDB" id="A0A8S9SMG3"/>
<dbReference type="InterPro" id="IPR001841">
    <property type="entry name" value="Znf_RING"/>
</dbReference>
<name>A0A8S9SMG3_BRACR</name>
<dbReference type="Pfam" id="PF13920">
    <property type="entry name" value="zf-C3HC4_3"/>
    <property type="match status" value="2"/>
</dbReference>
<dbReference type="InterPro" id="IPR013083">
    <property type="entry name" value="Znf_RING/FYVE/PHD"/>
</dbReference>
<dbReference type="SUPFAM" id="SSF57850">
    <property type="entry name" value="RING/U-box"/>
    <property type="match status" value="2"/>
</dbReference>
<dbReference type="EMBL" id="QGKX02000004">
    <property type="protein sequence ID" value="KAF3602079.1"/>
    <property type="molecule type" value="Genomic_DNA"/>
</dbReference>
<accession>A0A8S9SMG3</accession>
<dbReference type="Proteomes" id="UP000712600">
    <property type="component" value="Unassembled WGS sequence"/>
</dbReference>
<dbReference type="PANTHER" id="PTHR46858:SF6">
    <property type="entry name" value="LIGASE, PUTATIVE-RELATED"/>
    <property type="match status" value="1"/>
</dbReference>
<evidence type="ECO:0000256" key="3">
    <source>
        <dbReference type="ARBA" id="ARBA00022833"/>
    </source>
</evidence>
<keyword evidence="1" id="KW-0479">Metal-binding</keyword>
<proteinExistence type="predicted"/>
<dbReference type="GO" id="GO:0008270">
    <property type="term" value="F:zinc ion binding"/>
    <property type="evidence" value="ECO:0007669"/>
    <property type="project" value="UniProtKB-KW"/>
</dbReference>
<protein>
    <recommendedName>
        <fullName evidence="6">RING-type domain-containing protein</fullName>
    </recommendedName>
</protein>